<name>A0A0A9FAI7_ARUDO</name>
<protein>
    <submittedName>
        <fullName evidence="1">Uncharacterized protein</fullName>
    </submittedName>
</protein>
<evidence type="ECO:0000313" key="1">
    <source>
        <dbReference type="EMBL" id="JAE08224.1"/>
    </source>
</evidence>
<accession>A0A0A9FAI7</accession>
<dbReference type="EMBL" id="GBRH01189672">
    <property type="protein sequence ID" value="JAE08224.1"/>
    <property type="molecule type" value="Transcribed_RNA"/>
</dbReference>
<dbReference type="AlphaFoldDB" id="A0A0A9FAI7"/>
<reference evidence="1" key="2">
    <citation type="journal article" date="2015" name="Data Brief">
        <title>Shoot transcriptome of the giant reed, Arundo donax.</title>
        <authorList>
            <person name="Barrero R.A."/>
            <person name="Guerrero F.D."/>
            <person name="Moolhuijzen P."/>
            <person name="Goolsby J.A."/>
            <person name="Tidwell J."/>
            <person name="Bellgard S.E."/>
            <person name="Bellgard M.I."/>
        </authorList>
    </citation>
    <scope>NUCLEOTIDE SEQUENCE</scope>
    <source>
        <tissue evidence="1">Shoot tissue taken approximately 20 cm above the soil surface</tissue>
    </source>
</reference>
<organism evidence="1">
    <name type="scientific">Arundo donax</name>
    <name type="common">Giant reed</name>
    <name type="synonym">Donax arundinaceus</name>
    <dbReference type="NCBI Taxonomy" id="35708"/>
    <lineage>
        <taxon>Eukaryota</taxon>
        <taxon>Viridiplantae</taxon>
        <taxon>Streptophyta</taxon>
        <taxon>Embryophyta</taxon>
        <taxon>Tracheophyta</taxon>
        <taxon>Spermatophyta</taxon>
        <taxon>Magnoliopsida</taxon>
        <taxon>Liliopsida</taxon>
        <taxon>Poales</taxon>
        <taxon>Poaceae</taxon>
        <taxon>PACMAD clade</taxon>
        <taxon>Arundinoideae</taxon>
        <taxon>Arundineae</taxon>
        <taxon>Arundo</taxon>
    </lineage>
</organism>
<proteinExistence type="predicted"/>
<reference evidence="1" key="1">
    <citation type="submission" date="2014-09" db="EMBL/GenBank/DDBJ databases">
        <authorList>
            <person name="Magalhaes I.L.F."/>
            <person name="Oliveira U."/>
            <person name="Santos F.R."/>
            <person name="Vidigal T.H.D.A."/>
            <person name="Brescovit A.D."/>
            <person name="Santos A.J."/>
        </authorList>
    </citation>
    <scope>NUCLEOTIDE SEQUENCE</scope>
    <source>
        <tissue evidence="1">Shoot tissue taken approximately 20 cm above the soil surface</tissue>
    </source>
</reference>
<sequence length="24" mass="2989">MFCVQYLGCLAILLTFFRQFKFLW</sequence>